<evidence type="ECO:0000313" key="3">
    <source>
        <dbReference type="Proteomes" id="UP000256941"/>
    </source>
</evidence>
<evidence type="ECO:0000313" key="1">
    <source>
        <dbReference type="EMBL" id="REF69656.1"/>
    </source>
</evidence>
<reference evidence="2 3" key="1">
    <citation type="submission" date="2018-08" db="EMBL/GenBank/DDBJ databases">
        <title>Genomic Encyclopedia of Archaeal and Bacterial Type Strains, Phase II (KMG-II): from individual species to whole genera.</title>
        <authorList>
            <person name="Goeker M."/>
        </authorList>
    </citation>
    <scope>NUCLEOTIDE SEQUENCE [LARGE SCALE GENOMIC DNA]</scope>
    <source>
        <strain evidence="2 3">DSM 17099</strain>
    </source>
</reference>
<dbReference type="EMBL" id="QTUJ01000002">
    <property type="protein sequence ID" value="REF69656.1"/>
    <property type="molecule type" value="Genomic_DNA"/>
</dbReference>
<evidence type="ECO:0000313" key="2">
    <source>
        <dbReference type="EMBL" id="REF72322.1"/>
    </source>
</evidence>
<proteinExistence type="predicted"/>
<organism evidence="2 3">
    <name type="scientific">Paracoccus versutus</name>
    <name type="common">Thiobacillus versutus</name>
    <dbReference type="NCBI Taxonomy" id="34007"/>
    <lineage>
        <taxon>Bacteria</taxon>
        <taxon>Pseudomonadati</taxon>
        <taxon>Pseudomonadota</taxon>
        <taxon>Alphaproteobacteria</taxon>
        <taxon>Rhodobacterales</taxon>
        <taxon>Paracoccaceae</taxon>
        <taxon>Paracoccus</taxon>
    </lineage>
</organism>
<accession>A0A3D9XVS9</accession>
<gene>
    <name evidence="2" type="ORF">BDD41_0791</name>
    <name evidence="1" type="ORF">BDD41_2366</name>
</gene>
<dbReference type="EMBL" id="QTUJ01000001">
    <property type="protein sequence ID" value="REF72322.1"/>
    <property type="molecule type" value="Genomic_DNA"/>
</dbReference>
<dbReference type="Proteomes" id="UP000256941">
    <property type="component" value="Unassembled WGS sequence"/>
</dbReference>
<dbReference type="RefSeq" id="WP_116220823.1">
    <property type="nucleotide sequence ID" value="NZ_CP038196.1"/>
</dbReference>
<name>A0A3D9XVS9_PARVE</name>
<comment type="caution">
    <text evidence="2">The sequence shown here is derived from an EMBL/GenBank/DDBJ whole genome shotgun (WGS) entry which is preliminary data.</text>
</comment>
<dbReference type="AlphaFoldDB" id="A0A3D9XVS9"/>
<protein>
    <submittedName>
        <fullName evidence="2">Uncharacterized protein</fullName>
    </submittedName>
</protein>
<sequence length="214" mass="22343">MATQIAGPVRLPDGTIPAHGRVIFRPKNGGIVGATTISGGPVVAPISGAGMIDVELVGRAGGVPYTVTVEHWSEAENRLVTTMLPDVVPTGAAGPFTLMDLVAVEIPRDARSEATWKRGDTINIGGQWIDEFGRPVDLTGMTVSAAMRGPDGITRPLTVHVSDAVKGMLEISMSAGLSAQLPLGAHWVDVKVTSGVRISRTQSGTIHIVREVTP</sequence>